<name>A0ABU1XRN9_9GAMM</name>
<gene>
    <name evidence="2" type="ORF">J2W68_000132</name>
</gene>
<keyword evidence="1" id="KW-1133">Transmembrane helix</keyword>
<dbReference type="Proteomes" id="UP001256588">
    <property type="component" value="Unassembled WGS sequence"/>
</dbReference>
<evidence type="ECO:0000313" key="2">
    <source>
        <dbReference type="EMBL" id="MDR7191430.1"/>
    </source>
</evidence>
<evidence type="ECO:0000313" key="3">
    <source>
        <dbReference type="Proteomes" id="UP001256588"/>
    </source>
</evidence>
<accession>A0ABU1XRN9</accession>
<organism evidence="2 3">
    <name type="scientific">Luteimonas terrae</name>
    <dbReference type="NCBI Taxonomy" id="1530191"/>
    <lineage>
        <taxon>Bacteria</taxon>
        <taxon>Pseudomonadati</taxon>
        <taxon>Pseudomonadota</taxon>
        <taxon>Gammaproteobacteria</taxon>
        <taxon>Lysobacterales</taxon>
        <taxon>Lysobacteraceae</taxon>
        <taxon>Luteimonas</taxon>
    </lineage>
</organism>
<keyword evidence="1" id="KW-0472">Membrane</keyword>
<reference evidence="2 3" key="1">
    <citation type="submission" date="2023-07" db="EMBL/GenBank/DDBJ databases">
        <title>Sorghum-associated microbial communities from plants grown in Nebraska, USA.</title>
        <authorList>
            <person name="Schachtman D."/>
        </authorList>
    </citation>
    <scope>NUCLEOTIDE SEQUENCE [LARGE SCALE GENOMIC DNA]</scope>
    <source>
        <strain evidence="2 3">4099</strain>
    </source>
</reference>
<proteinExistence type="predicted"/>
<comment type="caution">
    <text evidence="2">The sequence shown here is derived from an EMBL/GenBank/DDBJ whole genome shotgun (WGS) entry which is preliminary data.</text>
</comment>
<evidence type="ECO:0000256" key="1">
    <source>
        <dbReference type="SAM" id="Phobius"/>
    </source>
</evidence>
<dbReference type="EMBL" id="JAVDWO010000001">
    <property type="protein sequence ID" value="MDR7191430.1"/>
    <property type="molecule type" value="Genomic_DNA"/>
</dbReference>
<keyword evidence="3" id="KW-1185">Reference proteome</keyword>
<keyword evidence="1" id="KW-0812">Transmembrane</keyword>
<sequence length="74" mass="8224">MEERERNARAWADSAHWTGPRWLGLYRAPEDSRVWVPKHPKVLGWTVNLARPGGVAILLALIAGVVIFIAVALP</sequence>
<feature type="transmembrane region" description="Helical" evidence="1">
    <location>
        <begin position="53"/>
        <end position="73"/>
    </location>
</feature>
<dbReference type="RefSeq" id="WP_310231633.1">
    <property type="nucleotide sequence ID" value="NZ_JAVDWO010000001.1"/>
</dbReference>
<protein>
    <submittedName>
        <fullName evidence="2">Membrane protein</fullName>
    </submittedName>
</protein>